<dbReference type="OrthoDB" id="9812136at2"/>
<dbReference type="AlphaFoldDB" id="A0A2T0BF84"/>
<evidence type="ECO:0000256" key="1">
    <source>
        <dbReference type="SAM" id="Phobius"/>
    </source>
</evidence>
<keyword evidence="3" id="KW-1185">Reference proteome</keyword>
<dbReference type="Pfam" id="PF04070">
    <property type="entry name" value="DUF378"/>
    <property type="match status" value="1"/>
</dbReference>
<evidence type="ECO:0000313" key="3">
    <source>
        <dbReference type="Proteomes" id="UP000239471"/>
    </source>
</evidence>
<accession>A0A2T0BF84</accession>
<organism evidence="2 3">
    <name type="scientific">Clostridium vincentii</name>
    <dbReference type="NCBI Taxonomy" id="52704"/>
    <lineage>
        <taxon>Bacteria</taxon>
        <taxon>Bacillati</taxon>
        <taxon>Bacillota</taxon>
        <taxon>Clostridia</taxon>
        <taxon>Eubacteriales</taxon>
        <taxon>Clostridiaceae</taxon>
        <taxon>Clostridium</taxon>
    </lineage>
</organism>
<dbReference type="InterPro" id="IPR007211">
    <property type="entry name" value="DUF378"/>
</dbReference>
<keyword evidence="1" id="KW-0472">Membrane</keyword>
<dbReference type="EMBL" id="PVXQ01000015">
    <property type="protein sequence ID" value="PRR82566.1"/>
    <property type="molecule type" value="Genomic_DNA"/>
</dbReference>
<name>A0A2T0BF84_9CLOT</name>
<evidence type="ECO:0008006" key="4">
    <source>
        <dbReference type="Google" id="ProtNLM"/>
    </source>
</evidence>
<keyword evidence="1" id="KW-0812">Transmembrane</keyword>
<gene>
    <name evidence="2" type="ORF">CLVI_17010</name>
</gene>
<comment type="caution">
    <text evidence="2">The sequence shown here is derived from an EMBL/GenBank/DDBJ whole genome shotgun (WGS) entry which is preliminary data.</text>
</comment>
<feature type="transmembrane region" description="Helical" evidence="1">
    <location>
        <begin position="46"/>
        <end position="69"/>
    </location>
</feature>
<sequence>MYKVTIIDKISFLFCILGCLILGLVGLFNFNVAIFLTGGSIFLQRIIYTLVFLGCIDIIILLFRCGFLVTEK</sequence>
<protein>
    <recommendedName>
        <fullName evidence="4">DUF378 domain-containing protein</fullName>
    </recommendedName>
</protein>
<keyword evidence="1" id="KW-1133">Transmembrane helix</keyword>
<dbReference type="Proteomes" id="UP000239471">
    <property type="component" value="Unassembled WGS sequence"/>
</dbReference>
<reference evidence="2 3" key="1">
    <citation type="submission" date="2018-03" db="EMBL/GenBank/DDBJ databases">
        <title>Genome sequence of Clostridium vincentii DSM 10228.</title>
        <authorList>
            <person name="Poehlein A."/>
            <person name="Daniel R."/>
        </authorList>
    </citation>
    <scope>NUCLEOTIDE SEQUENCE [LARGE SCALE GENOMIC DNA]</scope>
    <source>
        <strain evidence="2 3">DSM 10228</strain>
    </source>
</reference>
<feature type="transmembrane region" description="Helical" evidence="1">
    <location>
        <begin position="12"/>
        <end position="34"/>
    </location>
</feature>
<proteinExistence type="predicted"/>
<dbReference type="RefSeq" id="WP_106059681.1">
    <property type="nucleotide sequence ID" value="NZ_PVXQ01000015.1"/>
</dbReference>
<evidence type="ECO:0000313" key="2">
    <source>
        <dbReference type="EMBL" id="PRR82566.1"/>
    </source>
</evidence>